<dbReference type="EMBL" id="RBNI01015692">
    <property type="protein sequence ID" value="RUP13523.1"/>
    <property type="molecule type" value="Genomic_DNA"/>
</dbReference>
<organism evidence="2 3">
    <name type="scientific">Jimgerdemannia flammicorona</name>
    <dbReference type="NCBI Taxonomy" id="994334"/>
    <lineage>
        <taxon>Eukaryota</taxon>
        <taxon>Fungi</taxon>
        <taxon>Fungi incertae sedis</taxon>
        <taxon>Mucoromycota</taxon>
        <taxon>Mucoromycotina</taxon>
        <taxon>Endogonomycetes</taxon>
        <taxon>Endogonales</taxon>
        <taxon>Endogonaceae</taxon>
        <taxon>Jimgerdemannia</taxon>
    </lineage>
</organism>
<feature type="region of interest" description="Disordered" evidence="1">
    <location>
        <begin position="1"/>
        <end position="102"/>
    </location>
</feature>
<feature type="compositionally biased region" description="Low complexity" evidence="1">
    <location>
        <begin position="60"/>
        <end position="91"/>
    </location>
</feature>
<gene>
    <name evidence="2" type="ORF">BC936DRAFT_139743</name>
</gene>
<evidence type="ECO:0000313" key="2">
    <source>
        <dbReference type="EMBL" id="RUP13523.1"/>
    </source>
</evidence>
<feature type="compositionally biased region" description="Polar residues" evidence="1">
    <location>
        <begin position="43"/>
        <end position="53"/>
    </location>
</feature>
<dbReference type="AlphaFoldDB" id="A0A433B9B6"/>
<sequence length="225" mass="24378">MSKVVVAVGKPPPRPSSNPRPRPSSNPPPKAVGKPPPKAVGQSPAQGRWQTPAQGRRTRPSSNPSTRPSFNPSTRLLSNPSTNPGSTPPSNRSQASSNDDWNDVLQGIEPEECDLLDKAGARTPPRQMLGYWISLLAQIPESAALLLGDRGSLQTTLGNKREARQQKRGLPHVLDAESEADWYLYSSQTNSLIWNFATKRNQNSAYAVIDKSSQLSNPSGKVAKQ</sequence>
<protein>
    <submittedName>
        <fullName evidence="2">Uncharacterized protein</fullName>
    </submittedName>
</protein>
<proteinExistence type="predicted"/>
<evidence type="ECO:0000256" key="1">
    <source>
        <dbReference type="SAM" id="MobiDB-lite"/>
    </source>
</evidence>
<dbReference type="Proteomes" id="UP000268093">
    <property type="component" value="Unassembled WGS sequence"/>
</dbReference>
<accession>A0A433B9B6</accession>
<evidence type="ECO:0000313" key="3">
    <source>
        <dbReference type="Proteomes" id="UP000268093"/>
    </source>
</evidence>
<reference evidence="2 3" key="1">
    <citation type="journal article" date="2018" name="New Phytol.">
        <title>Phylogenomics of Endogonaceae and evolution of mycorrhizas within Mucoromycota.</title>
        <authorList>
            <person name="Chang Y."/>
            <person name="Desiro A."/>
            <person name="Na H."/>
            <person name="Sandor L."/>
            <person name="Lipzen A."/>
            <person name="Clum A."/>
            <person name="Barry K."/>
            <person name="Grigoriev I.V."/>
            <person name="Martin F.M."/>
            <person name="Stajich J.E."/>
            <person name="Smith M.E."/>
            <person name="Bonito G."/>
            <person name="Spatafora J.W."/>
        </authorList>
    </citation>
    <scope>NUCLEOTIDE SEQUENCE [LARGE SCALE GENOMIC DNA]</scope>
    <source>
        <strain evidence="2 3">GMNB39</strain>
    </source>
</reference>
<comment type="caution">
    <text evidence="2">The sequence shown here is derived from an EMBL/GenBank/DDBJ whole genome shotgun (WGS) entry which is preliminary data.</text>
</comment>
<keyword evidence="3" id="KW-1185">Reference proteome</keyword>
<feature type="compositionally biased region" description="Pro residues" evidence="1">
    <location>
        <begin position="10"/>
        <end position="38"/>
    </location>
</feature>
<name>A0A433B9B6_9FUNG</name>